<evidence type="ECO:0000313" key="2">
    <source>
        <dbReference type="Proteomes" id="UP000186817"/>
    </source>
</evidence>
<reference evidence="1 2" key="1">
    <citation type="submission" date="2016-02" db="EMBL/GenBank/DDBJ databases">
        <title>Genome analysis of coral dinoflagellate symbionts highlights evolutionary adaptations to a symbiotic lifestyle.</title>
        <authorList>
            <person name="Aranda M."/>
            <person name="Li Y."/>
            <person name="Liew Y.J."/>
            <person name="Baumgarten S."/>
            <person name="Simakov O."/>
            <person name="Wilson M."/>
            <person name="Piel J."/>
            <person name="Ashoor H."/>
            <person name="Bougouffa S."/>
            <person name="Bajic V.B."/>
            <person name="Ryu T."/>
            <person name="Ravasi T."/>
            <person name="Bayer T."/>
            <person name="Micklem G."/>
            <person name="Kim H."/>
            <person name="Bhak J."/>
            <person name="Lajeunesse T.C."/>
            <person name="Voolstra C.R."/>
        </authorList>
    </citation>
    <scope>NUCLEOTIDE SEQUENCE [LARGE SCALE GENOMIC DNA]</scope>
    <source>
        <strain evidence="1 2">CCMP2467</strain>
    </source>
</reference>
<evidence type="ECO:0000313" key="1">
    <source>
        <dbReference type="EMBL" id="OLQ11414.1"/>
    </source>
</evidence>
<name>A0A1Q9EVD1_SYMMI</name>
<keyword evidence="2" id="KW-1185">Reference proteome</keyword>
<gene>
    <name evidence="1" type="ORF">AK812_SmicGene4741</name>
</gene>
<accession>A0A1Q9EVD1</accession>
<protein>
    <submittedName>
        <fullName evidence="1">Uncharacterized protein</fullName>
    </submittedName>
</protein>
<dbReference type="AlphaFoldDB" id="A0A1Q9EVD1"/>
<proteinExistence type="predicted"/>
<sequence length="70" mass="8016">MNLTTKIGVQVAFFDEFQGSKREVHTFAVEGREPQLRRHFAHEPKAFVAEKRLRAVDRLPFNFSVQAAAS</sequence>
<comment type="caution">
    <text evidence="1">The sequence shown here is derived from an EMBL/GenBank/DDBJ whole genome shotgun (WGS) entry which is preliminary data.</text>
</comment>
<dbReference type="EMBL" id="LSRX01000059">
    <property type="protein sequence ID" value="OLQ11414.1"/>
    <property type="molecule type" value="Genomic_DNA"/>
</dbReference>
<organism evidence="1 2">
    <name type="scientific">Symbiodinium microadriaticum</name>
    <name type="common">Dinoflagellate</name>
    <name type="synonym">Zooxanthella microadriatica</name>
    <dbReference type="NCBI Taxonomy" id="2951"/>
    <lineage>
        <taxon>Eukaryota</taxon>
        <taxon>Sar</taxon>
        <taxon>Alveolata</taxon>
        <taxon>Dinophyceae</taxon>
        <taxon>Suessiales</taxon>
        <taxon>Symbiodiniaceae</taxon>
        <taxon>Symbiodinium</taxon>
    </lineage>
</organism>
<dbReference type="Proteomes" id="UP000186817">
    <property type="component" value="Unassembled WGS sequence"/>
</dbReference>